<accession>V6SUF0</accession>
<protein>
    <submittedName>
        <fullName evidence="2">Uncharacterized protein</fullName>
    </submittedName>
</protein>
<evidence type="ECO:0000313" key="3">
    <source>
        <dbReference type="Proteomes" id="UP000018004"/>
    </source>
</evidence>
<comment type="caution">
    <text evidence="2">The sequence shown here is derived from an EMBL/GenBank/DDBJ whole genome shotgun (WGS) entry which is preliminary data.</text>
</comment>
<keyword evidence="1" id="KW-0732">Signal</keyword>
<feature type="signal peptide" evidence="1">
    <location>
        <begin position="1"/>
        <end position="27"/>
    </location>
</feature>
<reference evidence="2 3" key="1">
    <citation type="submission" date="2013-08" db="EMBL/GenBank/DDBJ databases">
        <title>Flavobacterium limnosediminis JC2902 genome sequencing.</title>
        <authorList>
            <person name="Lee K."/>
            <person name="Yi H."/>
            <person name="Park S."/>
            <person name="Chun J."/>
        </authorList>
    </citation>
    <scope>NUCLEOTIDE SEQUENCE [LARGE SCALE GENOMIC DNA]</scope>
    <source>
        <strain evidence="2 3">JC2902</strain>
    </source>
</reference>
<dbReference type="AlphaFoldDB" id="V6SUF0"/>
<name>V6SUF0_9FLAO</name>
<evidence type="ECO:0000313" key="2">
    <source>
        <dbReference type="EMBL" id="ESU29802.1"/>
    </source>
</evidence>
<sequence length="116" mass="13425">MNKKLQHFSLSLLIALLFAILFQSAHSYEHLAKQFTEEHCDHKYNSSKTEFSHSHHEFDDCFTCEFSISNYIPTQLFSFDFIKIVETESRPFAISEKPIVFSGSFIPLRGPPCFIG</sequence>
<proteinExistence type="predicted"/>
<dbReference type="STRING" id="1341181.FLJC2902T_02780"/>
<organism evidence="2 3">
    <name type="scientific">Flavobacterium limnosediminis JC2902</name>
    <dbReference type="NCBI Taxonomy" id="1341181"/>
    <lineage>
        <taxon>Bacteria</taxon>
        <taxon>Pseudomonadati</taxon>
        <taxon>Bacteroidota</taxon>
        <taxon>Flavobacteriia</taxon>
        <taxon>Flavobacteriales</taxon>
        <taxon>Flavobacteriaceae</taxon>
        <taxon>Flavobacterium</taxon>
    </lineage>
</organism>
<gene>
    <name evidence="2" type="ORF">FLJC2902T_02780</name>
</gene>
<evidence type="ECO:0000256" key="1">
    <source>
        <dbReference type="SAM" id="SignalP"/>
    </source>
</evidence>
<feature type="chain" id="PRO_5004750988" evidence="1">
    <location>
        <begin position="28"/>
        <end position="116"/>
    </location>
</feature>
<dbReference type="RefSeq" id="WP_023577982.1">
    <property type="nucleotide sequence ID" value="NZ_AVGG01000001.1"/>
</dbReference>
<dbReference type="PATRIC" id="fig|1341181.4.peg.272"/>
<dbReference type="EMBL" id="AVGG01000001">
    <property type="protein sequence ID" value="ESU29802.1"/>
    <property type="molecule type" value="Genomic_DNA"/>
</dbReference>
<dbReference type="Proteomes" id="UP000018004">
    <property type="component" value="Unassembled WGS sequence"/>
</dbReference>
<keyword evidence="3" id="KW-1185">Reference proteome</keyword>
<dbReference type="OrthoDB" id="1445232at2"/>
<dbReference type="eggNOG" id="ENOG5033K65">
    <property type="taxonomic scope" value="Bacteria"/>
</dbReference>